<dbReference type="GO" id="GO:0005886">
    <property type="term" value="C:plasma membrane"/>
    <property type="evidence" value="ECO:0007669"/>
    <property type="project" value="TreeGrafter"/>
</dbReference>
<feature type="compositionally biased region" description="Polar residues" evidence="3">
    <location>
        <begin position="407"/>
        <end position="417"/>
    </location>
</feature>
<dbReference type="PANTHER" id="PTHR23113:SF199">
    <property type="entry name" value="RAL GUANINE NUCLEOTIDE DISSOCIATION STIMULATOR-LIKE 1"/>
    <property type="match status" value="1"/>
</dbReference>
<dbReference type="InterPro" id="IPR036964">
    <property type="entry name" value="RASGEF_cat_dom_sf"/>
</dbReference>
<dbReference type="InterPro" id="IPR030748">
    <property type="entry name" value="RGL1_RA"/>
</dbReference>
<evidence type="ECO:0000313" key="6">
    <source>
        <dbReference type="EMBL" id="NXT89904.1"/>
    </source>
</evidence>
<dbReference type="OrthoDB" id="26687at2759"/>
<reference evidence="6 7" key="1">
    <citation type="submission" date="2019-09" db="EMBL/GenBank/DDBJ databases">
        <title>Bird 10,000 Genomes (B10K) Project - Family phase.</title>
        <authorList>
            <person name="Zhang G."/>
        </authorList>
    </citation>
    <scope>NUCLEOTIDE SEQUENCE [LARGE SCALE GENOMIC DNA]</scope>
    <source>
        <strain evidence="6">B10K-DU-029-28</strain>
    </source>
</reference>
<gene>
    <name evidence="6" type="primary">Rgl1</name>
    <name evidence="6" type="ORF">ANHRUF_R05031</name>
</gene>
<accession>A0A7L3G9P4</accession>
<feature type="region of interest" description="Disordered" evidence="3">
    <location>
        <begin position="327"/>
        <end position="417"/>
    </location>
</feature>
<dbReference type="AlphaFoldDB" id="A0A7L3G9P4"/>
<feature type="compositionally biased region" description="Polar residues" evidence="3">
    <location>
        <begin position="327"/>
        <end position="356"/>
    </location>
</feature>
<sequence length="559" mass="62826">FHNASPCNLDDEEELEISSPEEFSFFQEDLVAEQLTYMDAELFKKVVPYHCLGCIWSRRDKKENKHLAPTIRATISQFNAVTKCVVSTILKSKELKTQQRAKIIEKWIHIAHECRILKNFSSLRAIISALQSHSIYRLKKTWACVPKDIMLMFEELSDIFSDHDNYLTSRELLMKEGTSKFANLDSSVKENQKRTQRRLQLQKDMGVMQGTVPYLGTFLTDLIMLDTALQDYIEGGLINFEKRRREFEVIAQIKLLQSACNSYCMTPDQKFIQWFRRQQHLTDEESYSLSCEVEAAADTSTTSPKSRKSMVKRFSLLFLGSEVIAHSTPTKEQPKSTPGGSSGESTDSASVSSCEFNHSESEDVCITPVGTPDESQKKLSESSSSSTSSSCSSTHSIDTSSSGVSSLVANPPSNDKCSVSVTPVTSKVLPPVYNQQNKDTCIIRISVEDDNGNMYKSILLTSQDKTPAVIQRAMLKHNLESDAAEDYELVQVISEDKELVIPGNANVFYAMNSHVNFNFILRKKASVKGQVKMRSRCSLTLPRAAKRGCWSNRPSKITL</sequence>
<feature type="compositionally biased region" description="Low complexity" evidence="3">
    <location>
        <begin position="381"/>
        <end position="406"/>
    </location>
</feature>
<dbReference type="GO" id="GO:0005085">
    <property type="term" value="F:guanyl-nucleotide exchange factor activity"/>
    <property type="evidence" value="ECO:0007669"/>
    <property type="project" value="UniProtKB-KW"/>
</dbReference>
<evidence type="ECO:0000259" key="4">
    <source>
        <dbReference type="PROSITE" id="PS50009"/>
    </source>
</evidence>
<evidence type="ECO:0000259" key="5">
    <source>
        <dbReference type="PROSITE" id="PS50200"/>
    </source>
</evidence>
<dbReference type="SUPFAM" id="SSF48366">
    <property type="entry name" value="Ras GEF"/>
    <property type="match status" value="1"/>
</dbReference>
<dbReference type="FunFam" id="3.10.20.90:FF:000042">
    <property type="entry name" value="Ral guanine nucleotide dissociation stimulator isoform 1"/>
    <property type="match status" value="1"/>
</dbReference>
<dbReference type="CDD" id="cd00155">
    <property type="entry name" value="RasGEF"/>
    <property type="match status" value="1"/>
</dbReference>
<dbReference type="Pfam" id="PF00788">
    <property type="entry name" value="RA"/>
    <property type="match status" value="1"/>
</dbReference>
<dbReference type="Pfam" id="PF00617">
    <property type="entry name" value="RasGEF"/>
    <property type="match status" value="1"/>
</dbReference>
<evidence type="ECO:0000256" key="1">
    <source>
        <dbReference type="ARBA" id="ARBA00022658"/>
    </source>
</evidence>
<dbReference type="InterPro" id="IPR023578">
    <property type="entry name" value="Ras_GEF_dom_sf"/>
</dbReference>
<feature type="domain" description="Ras-associating" evidence="5">
    <location>
        <begin position="439"/>
        <end position="526"/>
    </location>
</feature>
<feature type="non-terminal residue" evidence="6">
    <location>
        <position position="1"/>
    </location>
</feature>
<name>A0A7L3G9P4_9AVES</name>
<dbReference type="EMBL" id="VZTV01043959">
    <property type="protein sequence ID" value="NXT89904.1"/>
    <property type="molecule type" value="Genomic_DNA"/>
</dbReference>
<dbReference type="Gene3D" id="3.10.20.90">
    <property type="entry name" value="Phosphatidylinositol 3-kinase Catalytic Subunit, Chain A, domain 1"/>
    <property type="match status" value="1"/>
</dbReference>
<proteinExistence type="predicted"/>
<dbReference type="SMART" id="SM00147">
    <property type="entry name" value="RasGEF"/>
    <property type="match status" value="1"/>
</dbReference>
<dbReference type="Proteomes" id="UP000528690">
    <property type="component" value="Unassembled WGS sequence"/>
</dbReference>
<evidence type="ECO:0000256" key="3">
    <source>
        <dbReference type="SAM" id="MobiDB-lite"/>
    </source>
</evidence>
<keyword evidence="1 2" id="KW-0344">Guanine-nucleotide releasing factor</keyword>
<protein>
    <submittedName>
        <fullName evidence="6">RGL1 protein</fullName>
    </submittedName>
</protein>
<feature type="domain" description="Ras-GEF" evidence="4">
    <location>
        <begin position="27"/>
        <end position="296"/>
    </location>
</feature>
<dbReference type="Gene3D" id="1.10.840.10">
    <property type="entry name" value="Ras guanine-nucleotide exchange factors catalytic domain"/>
    <property type="match status" value="1"/>
</dbReference>
<dbReference type="PROSITE" id="PS50009">
    <property type="entry name" value="RASGEF_CAT"/>
    <property type="match status" value="1"/>
</dbReference>
<dbReference type="SUPFAM" id="SSF54236">
    <property type="entry name" value="Ubiquitin-like"/>
    <property type="match status" value="1"/>
</dbReference>
<dbReference type="InterPro" id="IPR001895">
    <property type="entry name" value="RASGEF_cat_dom"/>
</dbReference>
<dbReference type="InterPro" id="IPR019804">
    <property type="entry name" value="Ras_G-nucl-exch_fac_CS"/>
</dbReference>
<dbReference type="PROSITE" id="PS50200">
    <property type="entry name" value="RA"/>
    <property type="match status" value="1"/>
</dbReference>
<feature type="non-terminal residue" evidence="6">
    <location>
        <position position="559"/>
    </location>
</feature>
<dbReference type="SMART" id="SM00314">
    <property type="entry name" value="RA"/>
    <property type="match status" value="1"/>
</dbReference>
<dbReference type="FunFam" id="1.10.840.10:FF:000005">
    <property type="entry name" value="Ral guanine nucleotide dissociation stimulator isoform 1"/>
    <property type="match status" value="1"/>
</dbReference>
<organism evidence="6 7">
    <name type="scientific">Anhinga rufa</name>
    <name type="common">African darter</name>
    <dbReference type="NCBI Taxonomy" id="317792"/>
    <lineage>
        <taxon>Eukaryota</taxon>
        <taxon>Metazoa</taxon>
        <taxon>Chordata</taxon>
        <taxon>Craniata</taxon>
        <taxon>Vertebrata</taxon>
        <taxon>Euteleostomi</taxon>
        <taxon>Archelosauria</taxon>
        <taxon>Archosauria</taxon>
        <taxon>Dinosauria</taxon>
        <taxon>Saurischia</taxon>
        <taxon>Theropoda</taxon>
        <taxon>Coelurosauria</taxon>
        <taxon>Aves</taxon>
        <taxon>Neognathae</taxon>
        <taxon>Neoaves</taxon>
        <taxon>Aequornithes</taxon>
        <taxon>Suliformes</taxon>
        <taxon>Anhingidae</taxon>
        <taxon>Anhinga</taxon>
    </lineage>
</organism>
<comment type="caution">
    <text evidence="6">The sequence shown here is derived from an EMBL/GenBank/DDBJ whole genome shotgun (WGS) entry which is preliminary data.</text>
</comment>
<dbReference type="InterPro" id="IPR029071">
    <property type="entry name" value="Ubiquitin-like_domsf"/>
</dbReference>
<dbReference type="PROSITE" id="PS00720">
    <property type="entry name" value="RASGEF"/>
    <property type="match status" value="1"/>
</dbReference>
<dbReference type="GO" id="GO:0007265">
    <property type="term" value="P:Ras protein signal transduction"/>
    <property type="evidence" value="ECO:0007669"/>
    <property type="project" value="TreeGrafter"/>
</dbReference>
<evidence type="ECO:0000313" key="7">
    <source>
        <dbReference type="Proteomes" id="UP000528690"/>
    </source>
</evidence>
<keyword evidence="7" id="KW-1185">Reference proteome</keyword>
<dbReference type="InterPro" id="IPR000159">
    <property type="entry name" value="RA_dom"/>
</dbReference>
<dbReference type="CDD" id="cd17210">
    <property type="entry name" value="RA_RGL"/>
    <property type="match status" value="1"/>
</dbReference>
<dbReference type="InterPro" id="IPR008937">
    <property type="entry name" value="Ras-like_GEF"/>
</dbReference>
<dbReference type="PANTHER" id="PTHR23113">
    <property type="entry name" value="GUANINE NUCLEOTIDE EXCHANGE FACTOR"/>
    <property type="match status" value="1"/>
</dbReference>
<evidence type="ECO:0000256" key="2">
    <source>
        <dbReference type="PROSITE-ProRule" id="PRU00168"/>
    </source>
</evidence>